<organism evidence="2 3">
    <name type="scientific">Bacillus infantis</name>
    <dbReference type="NCBI Taxonomy" id="324767"/>
    <lineage>
        <taxon>Bacteria</taxon>
        <taxon>Bacillati</taxon>
        <taxon>Bacillota</taxon>
        <taxon>Bacilli</taxon>
        <taxon>Bacillales</taxon>
        <taxon>Bacillaceae</taxon>
        <taxon>Bacillus</taxon>
    </lineage>
</organism>
<dbReference type="InterPro" id="IPR036628">
    <property type="entry name" value="Clp_N_dom_sf"/>
</dbReference>
<name>A0A5D4R5N3_9BACI</name>
<proteinExistence type="predicted"/>
<protein>
    <recommendedName>
        <fullName evidence="1">Clp R domain-containing protein</fullName>
    </recommendedName>
</protein>
<dbReference type="Proteomes" id="UP000322139">
    <property type="component" value="Unassembled WGS sequence"/>
</dbReference>
<dbReference type="AlphaFoldDB" id="A0A5D4R5N3"/>
<comment type="caution">
    <text evidence="2">The sequence shown here is derived from an EMBL/GenBank/DDBJ whole genome shotgun (WGS) entry which is preliminary data.</text>
</comment>
<feature type="domain" description="Clp R" evidence="1">
    <location>
        <begin position="2"/>
        <end position="115"/>
    </location>
</feature>
<dbReference type="SUPFAM" id="SSF81923">
    <property type="entry name" value="Double Clp-N motif"/>
    <property type="match status" value="1"/>
</dbReference>
<gene>
    <name evidence="2" type="ORF">FZD51_17685</name>
</gene>
<dbReference type="Gene3D" id="1.10.1780.10">
    <property type="entry name" value="Clp, N-terminal domain"/>
    <property type="match status" value="1"/>
</dbReference>
<evidence type="ECO:0000259" key="1">
    <source>
        <dbReference type="Pfam" id="PF02861"/>
    </source>
</evidence>
<sequence length="195" mass="21609">MRMTDRLKRIIRLAEGERLGTGCRFIQPEHLLAGCLLERTGAFAELANKCRLDISTLRSAAIKNSEEGGSLPAGFPAEISEETKVVMEAAAGYMKRYGQMILNEGHLLKALLSCDSLAELAGKEDKQQMLAIGAAARDLAVHLASYSPPDKLFSTVRKAGKKDREMLAALQKPIFRLNGPKRLKLEWSRRNRRST</sequence>
<reference evidence="2 3" key="1">
    <citation type="submission" date="2019-08" db="EMBL/GenBank/DDBJ databases">
        <title>Bacillus genomes from the desert of Cuatro Cienegas, Coahuila.</title>
        <authorList>
            <person name="Olmedo-Alvarez G."/>
        </authorList>
    </citation>
    <scope>NUCLEOTIDE SEQUENCE [LARGE SCALE GENOMIC DNA]</scope>
    <source>
        <strain evidence="2 3">CH446_14T</strain>
    </source>
</reference>
<evidence type="ECO:0000313" key="2">
    <source>
        <dbReference type="EMBL" id="TYS45880.1"/>
    </source>
</evidence>
<accession>A0A5D4R5N3</accession>
<dbReference type="RefSeq" id="WP_148975983.1">
    <property type="nucleotide sequence ID" value="NZ_VTER01000009.1"/>
</dbReference>
<dbReference type="Pfam" id="PF02861">
    <property type="entry name" value="Clp_N"/>
    <property type="match status" value="1"/>
</dbReference>
<dbReference type="InterPro" id="IPR004176">
    <property type="entry name" value="Clp_R_N"/>
</dbReference>
<dbReference type="EMBL" id="VTER01000009">
    <property type="protein sequence ID" value="TYS45880.1"/>
    <property type="molecule type" value="Genomic_DNA"/>
</dbReference>
<evidence type="ECO:0000313" key="3">
    <source>
        <dbReference type="Proteomes" id="UP000322139"/>
    </source>
</evidence>